<dbReference type="Proteomes" id="UP001367676">
    <property type="component" value="Unassembled WGS sequence"/>
</dbReference>
<accession>A0AAN9TZL8</accession>
<gene>
    <name evidence="1" type="ORF">V9T40_009600</name>
</gene>
<name>A0AAN9TZL8_9HEMI</name>
<comment type="caution">
    <text evidence="1">The sequence shown here is derived from an EMBL/GenBank/DDBJ whole genome shotgun (WGS) entry which is preliminary data.</text>
</comment>
<reference evidence="1 2" key="1">
    <citation type="submission" date="2024-03" db="EMBL/GenBank/DDBJ databases">
        <title>Adaptation during the transition from Ophiocordyceps entomopathogen to insect associate is accompanied by gene loss and intensified selection.</title>
        <authorList>
            <person name="Ward C.M."/>
            <person name="Onetto C.A."/>
            <person name="Borneman A.R."/>
        </authorList>
    </citation>
    <scope>NUCLEOTIDE SEQUENCE [LARGE SCALE GENOMIC DNA]</scope>
    <source>
        <strain evidence="1">AWRI1</strain>
        <tissue evidence="1">Single Adult Female</tissue>
    </source>
</reference>
<proteinExistence type="predicted"/>
<dbReference type="AlphaFoldDB" id="A0AAN9TZL8"/>
<organism evidence="1 2">
    <name type="scientific">Parthenolecanium corni</name>
    <dbReference type="NCBI Taxonomy" id="536013"/>
    <lineage>
        <taxon>Eukaryota</taxon>
        <taxon>Metazoa</taxon>
        <taxon>Ecdysozoa</taxon>
        <taxon>Arthropoda</taxon>
        <taxon>Hexapoda</taxon>
        <taxon>Insecta</taxon>
        <taxon>Pterygota</taxon>
        <taxon>Neoptera</taxon>
        <taxon>Paraneoptera</taxon>
        <taxon>Hemiptera</taxon>
        <taxon>Sternorrhyncha</taxon>
        <taxon>Coccoidea</taxon>
        <taxon>Coccidae</taxon>
        <taxon>Parthenolecanium</taxon>
    </lineage>
</organism>
<protein>
    <submittedName>
        <fullName evidence="1">Uncharacterized protein</fullName>
    </submittedName>
</protein>
<sequence length="71" mass="7844">MVVPNDACIGTNAPLQATVAPLQHNSTKKLKNPKTNCEYKISAGKHRSVTAGQRTSDHRRFGINIKVNMER</sequence>
<evidence type="ECO:0000313" key="1">
    <source>
        <dbReference type="EMBL" id="KAK7602159.1"/>
    </source>
</evidence>
<evidence type="ECO:0000313" key="2">
    <source>
        <dbReference type="Proteomes" id="UP001367676"/>
    </source>
</evidence>
<dbReference type="EMBL" id="JBBCAQ010000010">
    <property type="protein sequence ID" value="KAK7602159.1"/>
    <property type="molecule type" value="Genomic_DNA"/>
</dbReference>
<keyword evidence="2" id="KW-1185">Reference proteome</keyword>